<sequence length="307" mass="34145">MDTLAVLQKEVRDLRRQIEHASCSTQTAALSKAQTILAKQIQNLYGGSIVMFISCSFLLIIVMCVCAWLLYNSLKRLSERYALKRLLGEMRRHPVVAEELKDRVFTQASRRAAHRFGIFFVVIKCIIGSSVVFCFLGMRLMMELAFHGWLRDALLSPGPKGSTSFSENSSGYGQYVREELYAGIVSLLGAGWFRDLQSLLISSTIGTTVLVFGLQLMKSAAAVAMDLAKTRPASQIINRLDERCSRRMQNHLQSIFSQLIGVSGGPELCGLASRVTDGLEASDKEQVESEDNTDETDDKSNETKEKQ</sequence>
<gene>
    <name evidence="3" type="ORF">TVY486_1006800</name>
</gene>
<evidence type="ECO:0000256" key="2">
    <source>
        <dbReference type="SAM" id="Phobius"/>
    </source>
</evidence>
<name>G0U6X6_TRYVY</name>
<proteinExistence type="predicted"/>
<feature type="compositionally biased region" description="Basic and acidic residues" evidence="1">
    <location>
        <begin position="298"/>
        <end position="307"/>
    </location>
</feature>
<accession>G0U6X6</accession>
<dbReference type="OMA" id="FFVVIKC"/>
<dbReference type="EMBL" id="HE573026">
    <property type="protein sequence ID" value="CCC51633.1"/>
    <property type="molecule type" value="Genomic_DNA"/>
</dbReference>
<feature type="transmembrane region" description="Helical" evidence="2">
    <location>
        <begin position="116"/>
        <end position="138"/>
    </location>
</feature>
<keyword evidence="2" id="KW-1133">Transmembrane helix</keyword>
<dbReference type="AlphaFoldDB" id="G0U6X6"/>
<keyword evidence="2" id="KW-0472">Membrane</keyword>
<feature type="compositionally biased region" description="Acidic residues" evidence="1">
    <location>
        <begin position="288"/>
        <end position="297"/>
    </location>
</feature>
<evidence type="ECO:0000256" key="1">
    <source>
        <dbReference type="SAM" id="MobiDB-lite"/>
    </source>
</evidence>
<evidence type="ECO:0000313" key="3">
    <source>
        <dbReference type="EMBL" id="CCC51633.1"/>
    </source>
</evidence>
<protein>
    <submittedName>
        <fullName evidence="3">Uncharacterized protein</fullName>
    </submittedName>
</protein>
<keyword evidence="2" id="KW-0812">Transmembrane</keyword>
<reference evidence="3" key="1">
    <citation type="journal article" date="2012" name="Proc. Natl. Acad. Sci. U.S.A.">
        <title>Antigenic diversity is generated by distinct evolutionary mechanisms in African trypanosome species.</title>
        <authorList>
            <person name="Jackson A.P."/>
            <person name="Berry A."/>
            <person name="Aslett M."/>
            <person name="Allison H.C."/>
            <person name="Burton P."/>
            <person name="Vavrova-Anderson J."/>
            <person name="Brown R."/>
            <person name="Browne H."/>
            <person name="Corton N."/>
            <person name="Hauser H."/>
            <person name="Gamble J."/>
            <person name="Gilderthorp R."/>
            <person name="Marcello L."/>
            <person name="McQuillan J."/>
            <person name="Otto T.D."/>
            <person name="Quail M.A."/>
            <person name="Sanders M.J."/>
            <person name="van Tonder A."/>
            <person name="Ginger M.L."/>
            <person name="Field M.C."/>
            <person name="Barry J.D."/>
            <person name="Hertz-Fowler C."/>
            <person name="Berriman M."/>
        </authorList>
    </citation>
    <scope>NUCLEOTIDE SEQUENCE</scope>
    <source>
        <strain evidence="3">Y486</strain>
    </source>
</reference>
<feature type="region of interest" description="Disordered" evidence="1">
    <location>
        <begin position="279"/>
        <end position="307"/>
    </location>
</feature>
<feature type="transmembrane region" description="Helical" evidence="2">
    <location>
        <begin position="49"/>
        <end position="71"/>
    </location>
</feature>
<organism evidence="3">
    <name type="scientific">Trypanosoma vivax (strain Y486)</name>
    <dbReference type="NCBI Taxonomy" id="1055687"/>
    <lineage>
        <taxon>Eukaryota</taxon>
        <taxon>Discoba</taxon>
        <taxon>Euglenozoa</taxon>
        <taxon>Kinetoplastea</taxon>
        <taxon>Metakinetoplastina</taxon>
        <taxon>Trypanosomatida</taxon>
        <taxon>Trypanosomatidae</taxon>
        <taxon>Trypanosoma</taxon>
        <taxon>Duttonella</taxon>
    </lineage>
</organism>
<dbReference type="VEuPathDB" id="TriTrypDB:TvY486_1006800"/>